<dbReference type="Gene3D" id="3.90.550.10">
    <property type="entry name" value="Spore Coat Polysaccharide Biosynthesis Protein SpsA, Chain A"/>
    <property type="match status" value="1"/>
</dbReference>
<dbReference type="Proteomes" id="UP000789572">
    <property type="component" value="Unassembled WGS sequence"/>
</dbReference>
<dbReference type="EMBL" id="CAJVPJ010000127">
    <property type="protein sequence ID" value="CAG8482336.1"/>
    <property type="molecule type" value="Genomic_DNA"/>
</dbReference>
<dbReference type="InterPro" id="IPR001525">
    <property type="entry name" value="C5_MeTfrase"/>
</dbReference>
<dbReference type="PANTHER" id="PTHR10629">
    <property type="entry name" value="CYTOSINE-SPECIFIC METHYLTRANSFERASE"/>
    <property type="match status" value="1"/>
</dbReference>
<dbReference type="SMART" id="SM00439">
    <property type="entry name" value="BAH"/>
    <property type="match status" value="2"/>
</dbReference>
<keyword evidence="4 10" id="KW-0489">Methyltransferase</keyword>
<dbReference type="SUPFAM" id="SSF53335">
    <property type="entry name" value="S-adenosyl-L-methionine-dependent methyltransferases"/>
    <property type="match status" value="1"/>
</dbReference>
<dbReference type="GO" id="GO:0016020">
    <property type="term" value="C:membrane"/>
    <property type="evidence" value="ECO:0007669"/>
    <property type="project" value="InterPro"/>
</dbReference>
<sequence>MTLFFIIHPPLPFRIPDSAVKTWNKANVCILTYISDKPTKYSELAMVTKKEYAQNFGYEFAVKRVADKSWNAIQLLLETIEEYPDIEWFWLTEQNTIITNKFLNLDIQLFQHLHAHNGIELLATYDCQGFSADSLVIHNSNWSKSFSSMINNLVEGGYKINDAISLLINQNADDIAKRVFFLPTRSINSRPKEICKKEEKYKWRPGDFVVNMSGCNITHSCSDTVNSLRSMFDVVQEMVLLKTAFIMSNKLRKSVRVVDLPEGVLSSDMCLQEKLTNRVLIETFDPILDYHKPNEARASDNQSLDESLGSDSTINSSKRSADLLNQTATDTLNVDTSDTRKRLKCHVVVEVPPLRKARSAYGDPAAKSAKHTETTALKILYRQNEHVDRRRKSSIDNMEAKHKSSAINNESLNGGGMEEEEDDNDLPTYEEFSVNNFIIYDHEYEKANLYELQELAQVKERFWDGTVSNCGLSLDCQKVPIREYSIGGYGTSAHDVTVWLKSMHNRHVWYRAQQPSPEYTRLWHTFLWKARLAKYVLDWASSNTEVTFTDLKDDFYTWISKLRGGDSIFQQWIGEMNGKRDFRAVVVNCSRFIWTQAWTLGDDYVKLKFFQDSSFVEEYNHGDNNKSTECTIVTPRVYRWFADVFPDCLEMIEDPENSPRTSDDDITVQIEQTEDYRLVNHNNGHPIFIDPNLDGHTYRGVIVDGITISVGEAVELNVDGRGRWGRDESRWICIKTGYFEITFLSLITELKRTSIDDGAFNLVWLYTRRQTFLHQVDVDCHPQAEKELFLAYHCECHTPQSISTIKRKVNVLFGADSSPDLETSFFCRMMYDINDGSFLTFKPEMLRSASGSRLCGCLSPLKCVFDEFVSKYQVGDCITLKLDVCQDEICTVCYIEEINTEDEVAILRRFFRPWEIYERKSGDIINELLWSNYSFEFTAFEQVIRKCHVEFIQRSSMITMNELPINLRHRGAGEHFFFCREYDVDTNEISFIKLFESQEHFPPYYEKIETFKKLKGLDLFCGGGSLGRGVEDSGFVSCKWAIDNAEAACKTYKQNVQHDDITIMNASVNVVLVDAILGEGCTAAPKKGEVDIILAGSPCQGFSRLNLYPNSPRAQANNSLIASFASFVDYYKPRFLLLENVPTLIGYGGILVILVTFSINELDRKFTPNQIQKGQAIFPRLIACLLEMKYQIRFGLVCAAHIGGAQERIRVFMWGAAAGEQLPQLPQPSHRFQGRRFHKYTLNLPNGDRLTGLPEDKYASLPMLTVKDLIGDLPSLDTGIFWYPRYPDHRVEYMKSKYTELLKLIPVDTSKANYFKARELGLVPPHLQVKLFEEKYNRPEIRTGKAPCQRVTADYVFPTIITMMRIDSLTAEVVHYLEPRTLSVREAARAQGFLDSDIVCGSIIDQLKIVGNSVPRNVAFALGIQLGEALLKETNIEETTTEEINTYAEEANAEEIYPEEIEDLIIID</sequence>
<feature type="domain" description="BAH" evidence="12">
    <location>
        <begin position="706"/>
        <end position="842"/>
    </location>
</feature>
<dbReference type="GO" id="GO:0003677">
    <property type="term" value="F:DNA binding"/>
    <property type="evidence" value="ECO:0007669"/>
    <property type="project" value="UniProtKB-KW"/>
</dbReference>
<dbReference type="InterPro" id="IPR001025">
    <property type="entry name" value="BAH_dom"/>
</dbReference>
<keyword evidence="9" id="KW-0539">Nucleus</keyword>
<dbReference type="EC" id="2.1.1.37" evidence="3"/>
<dbReference type="InterPro" id="IPR029063">
    <property type="entry name" value="SAM-dependent_MTases_sf"/>
</dbReference>
<dbReference type="GO" id="GO:0005634">
    <property type="term" value="C:nucleus"/>
    <property type="evidence" value="ECO:0007669"/>
    <property type="project" value="UniProtKB-SubCell"/>
</dbReference>
<dbReference type="GO" id="GO:0032259">
    <property type="term" value="P:methylation"/>
    <property type="evidence" value="ECO:0007669"/>
    <property type="project" value="UniProtKB-KW"/>
</dbReference>
<feature type="active site" evidence="10">
    <location>
        <position position="1099"/>
    </location>
</feature>
<protein>
    <recommendedName>
        <fullName evidence="3">DNA (cytosine-5-)-methyltransferase</fullName>
        <ecNumber evidence="3">2.1.1.37</ecNumber>
    </recommendedName>
</protein>
<comment type="similarity">
    <text evidence="2">Belongs to the glycosyltransferase 34 family.</text>
</comment>
<keyword evidence="5" id="KW-0328">Glycosyltransferase</keyword>
<evidence type="ECO:0000256" key="3">
    <source>
        <dbReference type="ARBA" id="ARBA00011975"/>
    </source>
</evidence>
<evidence type="ECO:0000256" key="6">
    <source>
        <dbReference type="ARBA" id="ARBA00022679"/>
    </source>
</evidence>
<proteinExistence type="inferred from homology"/>
<name>A0A9N8W9S0_9GLOM</name>
<evidence type="ECO:0000256" key="1">
    <source>
        <dbReference type="ARBA" id="ARBA00004123"/>
    </source>
</evidence>
<evidence type="ECO:0000256" key="4">
    <source>
        <dbReference type="ARBA" id="ARBA00022603"/>
    </source>
</evidence>
<dbReference type="GO" id="GO:0003682">
    <property type="term" value="F:chromatin binding"/>
    <property type="evidence" value="ECO:0007669"/>
    <property type="project" value="InterPro"/>
</dbReference>
<accession>A0A9N8W9S0</accession>
<dbReference type="Pfam" id="PF00145">
    <property type="entry name" value="DNA_methylase"/>
    <property type="match status" value="2"/>
</dbReference>
<evidence type="ECO:0000313" key="13">
    <source>
        <dbReference type="EMBL" id="CAG8482336.1"/>
    </source>
</evidence>
<dbReference type="PROSITE" id="PS00094">
    <property type="entry name" value="C5_MTASE_1"/>
    <property type="match status" value="1"/>
</dbReference>
<evidence type="ECO:0000256" key="10">
    <source>
        <dbReference type="PROSITE-ProRule" id="PRU01016"/>
    </source>
</evidence>
<keyword evidence="6 10" id="KW-0808">Transferase</keyword>
<dbReference type="PANTHER" id="PTHR10629:SF54">
    <property type="entry name" value="DNA METHYLTRANSFERASE DIM-2"/>
    <property type="match status" value="1"/>
</dbReference>
<keyword evidence="7 10" id="KW-0949">S-adenosyl-L-methionine</keyword>
<feature type="compositionally biased region" description="Polar residues" evidence="11">
    <location>
        <begin position="299"/>
        <end position="321"/>
    </location>
</feature>
<comment type="subcellular location">
    <subcellularLocation>
        <location evidence="1">Nucleus</location>
    </subcellularLocation>
</comment>
<gene>
    <name evidence="13" type="ORF">POCULU_LOCUS1619</name>
</gene>
<dbReference type="PROSITE" id="PS51038">
    <property type="entry name" value="BAH"/>
    <property type="match status" value="2"/>
</dbReference>
<dbReference type="PRINTS" id="PR00105">
    <property type="entry name" value="C5METTRFRASE"/>
</dbReference>
<evidence type="ECO:0000256" key="9">
    <source>
        <dbReference type="ARBA" id="ARBA00023242"/>
    </source>
</evidence>
<dbReference type="Gene3D" id="2.30.30.490">
    <property type="match status" value="2"/>
</dbReference>
<feature type="domain" description="BAH" evidence="12">
    <location>
        <begin position="870"/>
        <end position="993"/>
    </location>
</feature>
<comment type="similarity">
    <text evidence="10">Belongs to the class I-like SAM-binding methyltransferase superfamily. C5-methyltransferase family.</text>
</comment>
<keyword evidence="14" id="KW-1185">Reference proteome</keyword>
<dbReference type="InterPro" id="IPR029044">
    <property type="entry name" value="Nucleotide-diphossugar_trans"/>
</dbReference>
<dbReference type="Gene3D" id="3.90.120.10">
    <property type="entry name" value="DNA Methylase, subunit A, domain 2"/>
    <property type="match status" value="1"/>
</dbReference>
<organism evidence="13 14">
    <name type="scientific">Paraglomus occultum</name>
    <dbReference type="NCBI Taxonomy" id="144539"/>
    <lineage>
        <taxon>Eukaryota</taxon>
        <taxon>Fungi</taxon>
        <taxon>Fungi incertae sedis</taxon>
        <taxon>Mucoromycota</taxon>
        <taxon>Glomeromycotina</taxon>
        <taxon>Glomeromycetes</taxon>
        <taxon>Paraglomerales</taxon>
        <taxon>Paraglomeraceae</taxon>
        <taxon>Paraglomus</taxon>
    </lineage>
</organism>
<evidence type="ECO:0000256" key="11">
    <source>
        <dbReference type="SAM" id="MobiDB-lite"/>
    </source>
</evidence>
<feature type="region of interest" description="Disordered" evidence="11">
    <location>
        <begin position="295"/>
        <end position="321"/>
    </location>
</feature>
<reference evidence="13" key="1">
    <citation type="submission" date="2021-06" db="EMBL/GenBank/DDBJ databases">
        <authorList>
            <person name="Kallberg Y."/>
            <person name="Tangrot J."/>
            <person name="Rosling A."/>
        </authorList>
    </citation>
    <scope>NUCLEOTIDE SEQUENCE</scope>
    <source>
        <strain evidence="13">IA702</strain>
    </source>
</reference>
<feature type="region of interest" description="Disordered" evidence="11">
    <location>
        <begin position="388"/>
        <end position="424"/>
    </location>
</feature>
<evidence type="ECO:0000256" key="2">
    <source>
        <dbReference type="ARBA" id="ARBA00005664"/>
    </source>
</evidence>
<dbReference type="GO" id="GO:0003886">
    <property type="term" value="F:DNA (cytosine-5-)-methyltransferase activity"/>
    <property type="evidence" value="ECO:0007669"/>
    <property type="project" value="UniProtKB-EC"/>
</dbReference>
<evidence type="ECO:0000256" key="8">
    <source>
        <dbReference type="ARBA" id="ARBA00023125"/>
    </source>
</evidence>
<comment type="caution">
    <text evidence="13">The sequence shown here is derived from an EMBL/GenBank/DDBJ whole genome shotgun (WGS) entry which is preliminary data.</text>
</comment>
<dbReference type="Pfam" id="PF25423">
    <property type="entry name" value="DUF7893"/>
    <property type="match status" value="1"/>
</dbReference>
<dbReference type="PROSITE" id="PS51679">
    <property type="entry name" value="SAM_MT_C5"/>
    <property type="match status" value="1"/>
</dbReference>
<evidence type="ECO:0000313" key="14">
    <source>
        <dbReference type="Proteomes" id="UP000789572"/>
    </source>
</evidence>
<evidence type="ECO:0000259" key="12">
    <source>
        <dbReference type="PROSITE" id="PS51038"/>
    </source>
</evidence>
<evidence type="ECO:0000256" key="7">
    <source>
        <dbReference type="ARBA" id="ARBA00022691"/>
    </source>
</evidence>
<dbReference type="Pfam" id="PF05637">
    <property type="entry name" value="Glyco_transf_34"/>
    <property type="match status" value="1"/>
</dbReference>
<dbReference type="InterPro" id="IPR050390">
    <property type="entry name" value="C5-Methyltransferase"/>
</dbReference>
<dbReference type="Gene3D" id="3.40.50.150">
    <property type="entry name" value="Vaccinia Virus protein VP39"/>
    <property type="match status" value="1"/>
</dbReference>
<dbReference type="InterPro" id="IPR018117">
    <property type="entry name" value="C5_DNA_meth_AS"/>
</dbReference>
<dbReference type="OrthoDB" id="5577209at2759"/>
<dbReference type="GO" id="GO:0016757">
    <property type="term" value="F:glycosyltransferase activity"/>
    <property type="evidence" value="ECO:0007669"/>
    <property type="project" value="UniProtKB-KW"/>
</dbReference>
<dbReference type="InterPro" id="IPR008630">
    <property type="entry name" value="Glyco_trans_34"/>
</dbReference>
<evidence type="ECO:0000256" key="5">
    <source>
        <dbReference type="ARBA" id="ARBA00022676"/>
    </source>
</evidence>
<dbReference type="InterPro" id="IPR057215">
    <property type="entry name" value="DUF7893"/>
</dbReference>
<dbReference type="InterPro" id="IPR043151">
    <property type="entry name" value="BAH_sf"/>
</dbReference>
<dbReference type="GO" id="GO:0044027">
    <property type="term" value="P:negative regulation of gene expression via chromosomal CpG island methylation"/>
    <property type="evidence" value="ECO:0007669"/>
    <property type="project" value="TreeGrafter"/>
</dbReference>
<keyword evidence="8" id="KW-0238">DNA-binding</keyword>